<dbReference type="EC" id="2.6.1.16" evidence="3 10"/>
<feature type="domain" description="Glutamine amidotransferase type-2" evidence="11">
    <location>
        <begin position="16"/>
        <end position="231"/>
    </location>
</feature>
<dbReference type="InterPro" id="IPR047084">
    <property type="entry name" value="GFAT_N"/>
</dbReference>
<dbReference type="FunFam" id="3.60.20.10:FF:000006">
    <property type="entry name" value="Glutamine--fructose-6-phosphate aminotransferase [isomerizing]"/>
    <property type="match status" value="1"/>
</dbReference>
<reference evidence="14" key="1">
    <citation type="submission" date="2016-10" db="EMBL/GenBank/DDBJ databases">
        <authorList>
            <person name="Varghese N."/>
            <person name="Submissions S."/>
        </authorList>
    </citation>
    <scope>NUCLEOTIDE SEQUENCE [LARGE SCALE GENOMIC DNA]</scope>
    <source>
        <strain evidence="14">DSM 123</strain>
    </source>
</reference>
<dbReference type="PANTHER" id="PTHR10937:SF0">
    <property type="entry name" value="GLUTAMINE--FRUCTOSE-6-PHOSPHATE TRANSAMINASE (ISOMERIZING)"/>
    <property type="match status" value="1"/>
</dbReference>
<dbReference type="PROSITE" id="PS51464">
    <property type="entry name" value="SIS"/>
    <property type="match status" value="2"/>
</dbReference>
<dbReference type="Gene3D" id="3.60.20.10">
    <property type="entry name" value="Glutamine Phosphoribosylpyrophosphate, subunit 1, domain 1"/>
    <property type="match status" value="1"/>
</dbReference>
<dbReference type="NCBIfam" id="NF001484">
    <property type="entry name" value="PRK00331.1"/>
    <property type="match status" value="1"/>
</dbReference>
<dbReference type="GO" id="GO:0005975">
    <property type="term" value="P:carbohydrate metabolic process"/>
    <property type="evidence" value="ECO:0007669"/>
    <property type="project" value="UniProtKB-UniRule"/>
</dbReference>
<keyword evidence="14" id="KW-1185">Reference proteome</keyword>
<evidence type="ECO:0000259" key="12">
    <source>
        <dbReference type="PROSITE" id="PS51464"/>
    </source>
</evidence>
<protein>
    <recommendedName>
        <fullName evidence="4 10">Glutamine--fructose-6-phosphate aminotransferase [isomerizing]</fullName>
        <ecNumber evidence="3 10">2.6.1.16</ecNumber>
    </recommendedName>
    <alternativeName>
        <fullName evidence="10">D-fructose-6-phosphate amidotransferase</fullName>
    </alternativeName>
    <alternativeName>
        <fullName evidence="10">GFAT</fullName>
    </alternativeName>
    <alternativeName>
        <fullName evidence="10">Glucosamine-6-phosphate synthase</fullName>
    </alternativeName>
    <alternativeName>
        <fullName evidence="10">Hexosephosphate aminotransferase</fullName>
    </alternativeName>
    <alternativeName>
        <fullName evidence="10">L-glutamine--D-fructose-6-phosphate amidotransferase</fullName>
    </alternativeName>
</protein>
<organism evidence="13 14">
    <name type="scientific">Rhodopseudomonas pseudopalustris</name>
    <dbReference type="NCBI Taxonomy" id="1513892"/>
    <lineage>
        <taxon>Bacteria</taxon>
        <taxon>Pseudomonadati</taxon>
        <taxon>Pseudomonadota</taxon>
        <taxon>Alphaproteobacteria</taxon>
        <taxon>Hyphomicrobiales</taxon>
        <taxon>Nitrobacteraceae</taxon>
        <taxon>Rhodopseudomonas</taxon>
    </lineage>
</organism>
<dbReference type="Proteomes" id="UP000199615">
    <property type="component" value="Unassembled WGS sequence"/>
</dbReference>
<keyword evidence="7 10" id="KW-0808">Transferase</keyword>
<dbReference type="InterPro" id="IPR046348">
    <property type="entry name" value="SIS_dom_sf"/>
</dbReference>
<feature type="active site" description="For Fru-6P isomerization activity" evidence="10">
    <location>
        <position position="617"/>
    </location>
</feature>
<dbReference type="InterPro" id="IPR029055">
    <property type="entry name" value="Ntn_hydrolases_N"/>
</dbReference>
<dbReference type="FunFam" id="3.40.50.10490:FF:000057">
    <property type="entry name" value="Glutamine--fructose-6-phosphate aminotransferase [isomerizing]"/>
    <property type="match status" value="1"/>
</dbReference>
<evidence type="ECO:0000256" key="8">
    <source>
        <dbReference type="ARBA" id="ARBA00022737"/>
    </source>
</evidence>
<dbReference type="SUPFAM" id="SSF53697">
    <property type="entry name" value="SIS domain"/>
    <property type="match status" value="1"/>
</dbReference>
<name>A0A1H8SSZ6_9BRAD</name>
<feature type="initiator methionine" description="Removed" evidence="10">
    <location>
        <position position="15"/>
    </location>
</feature>
<dbReference type="InterPro" id="IPR017932">
    <property type="entry name" value="GATase_2_dom"/>
</dbReference>
<dbReference type="GO" id="GO:0097367">
    <property type="term" value="F:carbohydrate derivative binding"/>
    <property type="evidence" value="ECO:0007669"/>
    <property type="project" value="InterPro"/>
</dbReference>
<dbReference type="Pfam" id="PF13522">
    <property type="entry name" value="GATase_6"/>
    <property type="match status" value="1"/>
</dbReference>
<evidence type="ECO:0000313" key="13">
    <source>
        <dbReference type="EMBL" id="SEO82089.1"/>
    </source>
</evidence>
<dbReference type="AlphaFoldDB" id="A0A1H8SSZ6"/>
<dbReference type="InterPro" id="IPR035466">
    <property type="entry name" value="GlmS/AgaS_SIS"/>
</dbReference>
<evidence type="ECO:0000256" key="7">
    <source>
        <dbReference type="ARBA" id="ARBA00022679"/>
    </source>
</evidence>
<feature type="domain" description="SIS" evidence="12">
    <location>
        <begin position="470"/>
        <end position="612"/>
    </location>
</feature>
<evidence type="ECO:0000256" key="10">
    <source>
        <dbReference type="HAMAP-Rule" id="MF_00164"/>
    </source>
</evidence>
<keyword evidence="6 10" id="KW-0032">Aminotransferase</keyword>
<comment type="subunit">
    <text evidence="10">Homodimer.</text>
</comment>
<evidence type="ECO:0000256" key="4">
    <source>
        <dbReference type="ARBA" id="ARBA00016090"/>
    </source>
</evidence>
<dbReference type="GO" id="GO:0006487">
    <property type="term" value="P:protein N-linked glycosylation"/>
    <property type="evidence" value="ECO:0007669"/>
    <property type="project" value="TreeGrafter"/>
</dbReference>
<dbReference type="FunFam" id="3.40.50.10490:FF:000001">
    <property type="entry name" value="Glutamine--fructose-6-phosphate aminotransferase [isomerizing]"/>
    <property type="match status" value="1"/>
</dbReference>
<evidence type="ECO:0000313" key="14">
    <source>
        <dbReference type="Proteomes" id="UP000199615"/>
    </source>
</evidence>
<comment type="function">
    <text evidence="10">Catalyzes the first step in hexosamine metabolism, converting fructose-6P into glucosamine-6P using glutamine as a nitrogen source.</text>
</comment>
<dbReference type="GO" id="GO:0006002">
    <property type="term" value="P:fructose 6-phosphate metabolic process"/>
    <property type="evidence" value="ECO:0007669"/>
    <property type="project" value="TreeGrafter"/>
</dbReference>
<comment type="catalytic activity">
    <reaction evidence="1 10">
        <text>D-fructose 6-phosphate + L-glutamine = D-glucosamine 6-phosphate + L-glutamate</text>
        <dbReference type="Rhea" id="RHEA:13237"/>
        <dbReference type="ChEBI" id="CHEBI:29985"/>
        <dbReference type="ChEBI" id="CHEBI:58359"/>
        <dbReference type="ChEBI" id="CHEBI:58725"/>
        <dbReference type="ChEBI" id="CHEBI:61527"/>
        <dbReference type="EC" id="2.6.1.16"/>
    </reaction>
</comment>
<dbReference type="EMBL" id="FODT01000005">
    <property type="protein sequence ID" value="SEO82089.1"/>
    <property type="molecule type" value="Genomic_DNA"/>
</dbReference>
<dbReference type="Pfam" id="PF01380">
    <property type="entry name" value="SIS"/>
    <property type="match status" value="2"/>
</dbReference>
<evidence type="ECO:0000256" key="1">
    <source>
        <dbReference type="ARBA" id="ARBA00001031"/>
    </source>
</evidence>
<dbReference type="InterPro" id="IPR001347">
    <property type="entry name" value="SIS_dom"/>
</dbReference>
<dbReference type="GO" id="GO:0005829">
    <property type="term" value="C:cytosol"/>
    <property type="evidence" value="ECO:0007669"/>
    <property type="project" value="TreeGrafter"/>
</dbReference>
<evidence type="ECO:0000256" key="9">
    <source>
        <dbReference type="ARBA" id="ARBA00022962"/>
    </source>
</evidence>
<dbReference type="CDD" id="cd00714">
    <property type="entry name" value="GFAT"/>
    <property type="match status" value="1"/>
</dbReference>
<evidence type="ECO:0000259" key="11">
    <source>
        <dbReference type="PROSITE" id="PS51278"/>
    </source>
</evidence>
<dbReference type="InterPro" id="IPR005855">
    <property type="entry name" value="GFAT"/>
</dbReference>
<dbReference type="PROSITE" id="PS51278">
    <property type="entry name" value="GATASE_TYPE_2"/>
    <property type="match status" value="1"/>
</dbReference>
<dbReference type="SUPFAM" id="SSF56235">
    <property type="entry name" value="N-terminal nucleophile aminohydrolases (Ntn hydrolases)"/>
    <property type="match status" value="1"/>
</dbReference>
<dbReference type="Gene3D" id="3.40.50.10490">
    <property type="entry name" value="Glucose-6-phosphate isomerase like protein, domain 1"/>
    <property type="match status" value="2"/>
</dbReference>
<keyword evidence="9" id="KW-0315">Glutamine amidotransferase</keyword>
<dbReference type="HAMAP" id="MF_00164">
    <property type="entry name" value="GlmS"/>
    <property type="match status" value="1"/>
</dbReference>
<evidence type="ECO:0000256" key="2">
    <source>
        <dbReference type="ARBA" id="ARBA00004496"/>
    </source>
</evidence>
<dbReference type="CDD" id="cd05008">
    <property type="entry name" value="SIS_GlmS_GlmD_1"/>
    <property type="match status" value="1"/>
</dbReference>
<accession>A0A1H8SSZ6</accession>
<evidence type="ECO:0000256" key="6">
    <source>
        <dbReference type="ARBA" id="ARBA00022576"/>
    </source>
</evidence>
<dbReference type="InterPro" id="IPR035490">
    <property type="entry name" value="GlmS/FrlB_SIS"/>
</dbReference>
<sequence>MTPGIAGLREIINRMCGIIGILGRGPVADRLVDSLKRLEYRGYDSAGVATLEGTHLERRRAEGKLKNLEARLKKEPLSGHSGIGHTRWATHGKPTETNAHPHAADGVAVVHNGIIENFRELRAELEADGAKFASETDTEVVAHLVNAAIRKGASPVDAVKAALPRLRGAFALAFLFRDHDDLMIGARKGSPLAIGYGDGEMYLGSDAIALAPLTDDISYLDDDDWVVLTRTGAEVHDAKGDIVHRGVMKSGASSFVVDKANYRHFMAKEIHEQPEVVGHTLARYLDMATERVSLPAKLPFDFKDIQRISITACGTANYAGYIGKYWFERFARLPVEIDIASEFRYREAPLRKGDLAIFISQSGETADTLAALRYAKEQGLHTLSVVNVPTSTIARDSETVMPTLAGPEIGVASTKAFTCQLTVLAALAVAAGRARGELSEEDETKLVHGLIELPRLMAAALATEHQVERLARDIAKSQDVLYLGRGTSYPLALEGALKLKEISYIHAEGYAAGELKHGPIALIDEKMPVVVIAPYDRVFDKTVSNMQEVAARGGRIILITDAKGAEEATVDSLVTIVLPDMNAAFTPLVYAIPVQLLAYHTAVVMGTDVDQPRNLAKSVTVE</sequence>
<feature type="active site" description="Nucleophile; for GATase activity" evidence="10">
    <location>
        <position position="16"/>
    </location>
</feature>
<dbReference type="PANTHER" id="PTHR10937">
    <property type="entry name" value="GLUCOSAMINE--FRUCTOSE-6-PHOSPHATE AMINOTRANSFERASE, ISOMERIZING"/>
    <property type="match status" value="1"/>
</dbReference>
<proteinExistence type="inferred from homology"/>
<keyword evidence="5 10" id="KW-0963">Cytoplasm</keyword>
<evidence type="ECO:0000256" key="5">
    <source>
        <dbReference type="ARBA" id="ARBA00022490"/>
    </source>
</evidence>
<evidence type="ECO:0000256" key="3">
    <source>
        <dbReference type="ARBA" id="ARBA00012916"/>
    </source>
</evidence>
<dbReference type="NCBIfam" id="TIGR01135">
    <property type="entry name" value="glmS"/>
    <property type="match status" value="1"/>
</dbReference>
<feature type="domain" description="SIS" evidence="12">
    <location>
        <begin position="298"/>
        <end position="437"/>
    </location>
</feature>
<dbReference type="GO" id="GO:0004360">
    <property type="term" value="F:glutamine-fructose-6-phosphate transaminase (isomerizing) activity"/>
    <property type="evidence" value="ECO:0007669"/>
    <property type="project" value="UniProtKB-UniRule"/>
</dbReference>
<comment type="subcellular location">
    <subcellularLocation>
        <location evidence="2 10">Cytoplasm</location>
    </subcellularLocation>
</comment>
<gene>
    <name evidence="10" type="primary">glmS</name>
    <name evidence="13" type="ORF">SAMN05444123_10570</name>
</gene>
<dbReference type="CDD" id="cd05009">
    <property type="entry name" value="SIS_GlmS_GlmD_2"/>
    <property type="match status" value="1"/>
</dbReference>
<keyword evidence="8" id="KW-0677">Repeat</keyword>
<dbReference type="GO" id="GO:0006047">
    <property type="term" value="P:UDP-N-acetylglucosamine metabolic process"/>
    <property type="evidence" value="ECO:0007669"/>
    <property type="project" value="TreeGrafter"/>
</dbReference>